<evidence type="ECO:0000313" key="3">
    <source>
        <dbReference type="Proteomes" id="UP000298030"/>
    </source>
</evidence>
<evidence type="ECO:0000256" key="1">
    <source>
        <dbReference type="SAM" id="Phobius"/>
    </source>
</evidence>
<evidence type="ECO:0008006" key="4">
    <source>
        <dbReference type="Google" id="ProtNLM"/>
    </source>
</evidence>
<dbReference type="AlphaFoldDB" id="A0A4Y7RJN2"/>
<keyword evidence="1" id="KW-0472">Membrane</keyword>
<dbReference type="STRING" id="71717.A0A4Y7RJN2"/>
<dbReference type="GO" id="GO:0005506">
    <property type="term" value="F:iron ion binding"/>
    <property type="evidence" value="ECO:0007669"/>
    <property type="project" value="InterPro"/>
</dbReference>
<accession>A0A4Y7RJN2</accession>
<sequence length="226" mass="25563">MKCDTLVIVHRLIGGMVYITAMGQGILVLSSLTHAAELIEKRVANYSSRPSLLRDVSVLKIKPDWSFGLVAYGPRWKADRRAFHQQMNHNVVALYHPIMIEEMDSFLREPHILTRYALVPLPTFRSSQSYYLTTYFHCPHVQVGNVRRMVTAPALLDCLSSPLVLTRSSLASHHRGHSMSSVRASIRRSLFLSWVSQSLSCSRGPWFSANAYTRSGICNLYVKLTV</sequence>
<dbReference type="Gene3D" id="1.10.630.10">
    <property type="entry name" value="Cytochrome P450"/>
    <property type="match status" value="1"/>
</dbReference>
<dbReference type="GO" id="GO:0004497">
    <property type="term" value="F:monooxygenase activity"/>
    <property type="evidence" value="ECO:0007669"/>
    <property type="project" value="InterPro"/>
</dbReference>
<dbReference type="Proteomes" id="UP000298030">
    <property type="component" value="Unassembled WGS sequence"/>
</dbReference>
<dbReference type="OrthoDB" id="2789670at2759"/>
<dbReference type="GO" id="GO:0016705">
    <property type="term" value="F:oxidoreductase activity, acting on paired donors, with incorporation or reduction of molecular oxygen"/>
    <property type="evidence" value="ECO:0007669"/>
    <property type="project" value="InterPro"/>
</dbReference>
<evidence type="ECO:0000313" key="2">
    <source>
        <dbReference type="EMBL" id="TEB09026.1"/>
    </source>
</evidence>
<organism evidence="2 3">
    <name type="scientific">Coprinellus micaceus</name>
    <name type="common">Glistening ink-cap mushroom</name>
    <name type="synonym">Coprinus micaceus</name>
    <dbReference type="NCBI Taxonomy" id="71717"/>
    <lineage>
        <taxon>Eukaryota</taxon>
        <taxon>Fungi</taxon>
        <taxon>Dikarya</taxon>
        <taxon>Basidiomycota</taxon>
        <taxon>Agaricomycotina</taxon>
        <taxon>Agaricomycetes</taxon>
        <taxon>Agaricomycetidae</taxon>
        <taxon>Agaricales</taxon>
        <taxon>Agaricineae</taxon>
        <taxon>Psathyrellaceae</taxon>
        <taxon>Coprinellus</taxon>
    </lineage>
</organism>
<keyword evidence="3" id="KW-1185">Reference proteome</keyword>
<keyword evidence="1" id="KW-0812">Transmembrane</keyword>
<dbReference type="EMBL" id="QPFP01000526">
    <property type="protein sequence ID" value="TEB09026.1"/>
    <property type="molecule type" value="Genomic_DNA"/>
</dbReference>
<gene>
    <name evidence="2" type="ORF">FA13DRAFT_1653790</name>
</gene>
<dbReference type="GO" id="GO:0020037">
    <property type="term" value="F:heme binding"/>
    <property type="evidence" value="ECO:0007669"/>
    <property type="project" value="InterPro"/>
</dbReference>
<name>A0A4Y7RJN2_COPMI</name>
<dbReference type="SUPFAM" id="SSF48264">
    <property type="entry name" value="Cytochrome P450"/>
    <property type="match status" value="1"/>
</dbReference>
<reference evidence="2 3" key="1">
    <citation type="journal article" date="2019" name="Nat. Ecol. Evol.">
        <title>Megaphylogeny resolves global patterns of mushroom evolution.</title>
        <authorList>
            <person name="Varga T."/>
            <person name="Krizsan K."/>
            <person name="Foldi C."/>
            <person name="Dima B."/>
            <person name="Sanchez-Garcia M."/>
            <person name="Sanchez-Ramirez S."/>
            <person name="Szollosi G.J."/>
            <person name="Szarkandi J.G."/>
            <person name="Papp V."/>
            <person name="Albert L."/>
            <person name="Andreopoulos W."/>
            <person name="Angelini C."/>
            <person name="Antonin V."/>
            <person name="Barry K.W."/>
            <person name="Bougher N.L."/>
            <person name="Buchanan P."/>
            <person name="Buyck B."/>
            <person name="Bense V."/>
            <person name="Catcheside P."/>
            <person name="Chovatia M."/>
            <person name="Cooper J."/>
            <person name="Damon W."/>
            <person name="Desjardin D."/>
            <person name="Finy P."/>
            <person name="Geml J."/>
            <person name="Haridas S."/>
            <person name="Hughes K."/>
            <person name="Justo A."/>
            <person name="Karasinski D."/>
            <person name="Kautmanova I."/>
            <person name="Kiss B."/>
            <person name="Kocsube S."/>
            <person name="Kotiranta H."/>
            <person name="LaButti K.M."/>
            <person name="Lechner B.E."/>
            <person name="Liimatainen K."/>
            <person name="Lipzen A."/>
            <person name="Lukacs Z."/>
            <person name="Mihaltcheva S."/>
            <person name="Morgado L.N."/>
            <person name="Niskanen T."/>
            <person name="Noordeloos M.E."/>
            <person name="Ohm R.A."/>
            <person name="Ortiz-Santana B."/>
            <person name="Ovrebo C."/>
            <person name="Racz N."/>
            <person name="Riley R."/>
            <person name="Savchenko A."/>
            <person name="Shiryaev A."/>
            <person name="Soop K."/>
            <person name="Spirin V."/>
            <person name="Szebenyi C."/>
            <person name="Tomsovsky M."/>
            <person name="Tulloss R.E."/>
            <person name="Uehling J."/>
            <person name="Grigoriev I.V."/>
            <person name="Vagvolgyi C."/>
            <person name="Papp T."/>
            <person name="Martin F.M."/>
            <person name="Miettinen O."/>
            <person name="Hibbett D.S."/>
            <person name="Nagy L.G."/>
        </authorList>
    </citation>
    <scope>NUCLEOTIDE SEQUENCE [LARGE SCALE GENOMIC DNA]</scope>
    <source>
        <strain evidence="2 3">FP101781</strain>
    </source>
</reference>
<dbReference type="InterPro" id="IPR036396">
    <property type="entry name" value="Cyt_P450_sf"/>
</dbReference>
<keyword evidence="1" id="KW-1133">Transmembrane helix</keyword>
<comment type="caution">
    <text evidence="2">The sequence shown here is derived from an EMBL/GenBank/DDBJ whole genome shotgun (WGS) entry which is preliminary data.</text>
</comment>
<protein>
    <recommendedName>
        <fullName evidence="4">Cytochrome P450</fullName>
    </recommendedName>
</protein>
<proteinExistence type="predicted"/>
<feature type="transmembrane region" description="Helical" evidence="1">
    <location>
        <begin position="12"/>
        <end position="32"/>
    </location>
</feature>